<dbReference type="PANTHER" id="PTHR30327">
    <property type="entry name" value="UNCHARACTERIZED PROTEIN YQGE"/>
    <property type="match status" value="1"/>
</dbReference>
<evidence type="ECO:0000313" key="5">
    <source>
        <dbReference type="Proteomes" id="UP000024547"/>
    </source>
</evidence>
<comment type="caution">
    <text evidence="4">The sequence shown here is derived from an EMBL/GenBank/DDBJ whole genome shotgun (WGS) entry which is preliminary data.</text>
</comment>
<dbReference type="Gene3D" id="3.40.1740.10">
    <property type="entry name" value="VC0467-like"/>
    <property type="match status" value="1"/>
</dbReference>
<dbReference type="STRING" id="1280948.HY36_07780"/>
<protein>
    <recommendedName>
        <fullName evidence="2">UPF0301 protein DCG65_12520</fullName>
    </recommendedName>
</protein>
<dbReference type="SUPFAM" id="SSF143456">
    <property type="entry name" value="VC0467-like"/>
    <property type="match status" value="1"/>
</dbReference>
<dbReference type="PATRIC" id="fig|1280948.3.peg.2672"/>
<gene>
    <name evidence="3" type="ORF">DCG65_12520</name>
    <name evidence="4" type="ORF">HY36_07780</name>
</gene>
<evidence type="ECO:0000313" key="4">
    <source>
        <dbReference type="EMBL" id="KCZ59167.1"/>
    </source>
</evidence>
<dbReference type="InterPro" id="IPR003774">
    <property type="entry name" value="AlgH-like"/>
</dbReference>
<dbReference type="Proteomes" id="UP000259173">
    <property type="component" value="Unassembled WGS sequence"/>
</dbReference>
<dbReference type="HAMAP" id="MF_00758">
    <property type="entry name" value="UPF0301"/>
    <property type="match status" value="1"/>
</dbReference>
<evidence type="ECO:0000313" key="6">
    <source>
        <dbReference type="Proteomes" id="UP000259173"/>
    </source>
</evidence>
<reference evidence="4 5" key="1">
    <citation type="journal article" date="2014" name="Antonie Van Leeuwenhoek">
        <title>Hyphomonas beringensis sp. nov. and Hyphomonas chukchiensis sp. nov., isolated from surface seawater of the Bering Sea and Chukchi Sea.</title>
        <authorList>
            <person name="Li C."/>
            <person name="Lai Q."/>
            <person name="Li G."/>
            <person name="Dong C."/>
            <person name="Wang J."/>
            <person name="Liao Y."/>
            <person name="Shao Z."/>
        </authorList>
    </citation>
    <scope>NUCLEOTIDE SEQUENCE [LARGE SCALE GENOMIC DNA]</scope>
    <source>
        <strain evidence="4 5">22II1-22F38</strain>
    </source>
</reference>
<proteinExistence type="inferred from homology"/>
<dbReference type="GO" id="GO:0005829">
    <property type="term" value="C:cytosol"/>
    <property type="evidence" value="ECO:0007669"/>
    <property type="project" value="TreeGrafter"/>
</dbReference>
<reference evidence="3 6" key="2">
    <citation type="journal article" date="2018" name="Nat. Biotechnol.">
        <title>A standardized bacterial taxonomy based on genome phylogeny substantially revises the tree of life.</title>
        <authorList>
            <person name="Parks D.H."/>
            <person name="Chuvochina M."/>
            <person name="Waite D.W."/>
            <person name="Rinke C."/>
            <person name="Skarshewski A."/>
            <person name="Chaumeil P.A."/>
            <person name="Hugenholtz P."/>
        </authorList>
    </citation>
    <scope>NUCLEOTIDE SEQUENCE [LARGE SCALE GENOMIC DNA]</scope>
    <source>
        <strain evidence="3">UBA8557</strain>
    </source>
</reference>
<keyword evidence="5" id="KW-1185">Reference proteome</keyword>
<organism evidence="4 5">
    <name type="scientific">Hyphomonas atlantica</name>
    <dbReference type="NCBI Taxonomy" id="1280948"/>
    <lineage>
        <taxon>Bacteria</taxon>
        <taxon>Pseudomonadati</taxon>
        <taxon>Pseudomonadota</taxon>
        <taxon>Alphaproteobacteria</taxon>
        <taxon>Hyphomonadales</taxon>
        <taxon>Hyphomonadaceae</taxon>
        <taxon>Hyphomonas</taxon>
    </lineage>
</organism>
<dbReference type="AlphaFoldDB" id="A0A059DYV6"/>
<dbReference type="RefSeq" id="WP_035553675.1">
    <property type="nucleotide sequence ID" value="NZ_AWFH01000045.1"/>
</dbReference>
<dbReference type="PANTHER" id="PTHR30327:SF1">
    <property type="entry name" value="UPF0301 PROTEIN YQGE"/>
    <property type="match status" value="1"/>
</dbReference>
<evidence type="ECO:0000256" key="1">
    <source>
        <dbReference type="ARBA" id="ARBA00009600"/>
    </source>
</evidence>
<name>A0A059DYV6_9PROT</name>
<dbReference type="eggNOG" id="COG1678">
    <property type="taxonomic scope" value="Bacteria"/>
</dbReference>
<dbReference type="Proteomes" id="UP000024547">
    <property type="component" value="Unassembled WGS sequence"/>
</dbReference>
<dbReference type="OrthoDB" id="9807486at2"/>
<evidence type="ECO:0000256" key="2">
    <source>
        <dbReference type="HAMAP-Rule" id="MF_00758"/>
    </source>
</evidence>
<sequence length="186" mass="19920">MDTDLTGKLLIALPGIGDPRFSRSVILVCAHSPEFAMGIVLNKPMTGLTLPQLLEQLDIPLEIDIPDELVLDGGPVSSDRGFVLHTDDVISEGATLEIDGEFCMTATRDILLAMGTRRGPRRSVLALGYSGWGAGQLEYELAENAWLVGTPNAELVFGESHDGKWDAALNELGIDSGRLQIHPGTA</sequence>
<evidence type="ECO:0000313" key="3">
    <source>
        <dbReference type="EMBL" id="HAE95378.1"/>
    </source>
</evidence>
<dbReference type="Pfam" id="PF02622">
    <property type="entry name" value="DUF179"/>
    <property type="match status" value="1"/>
</dbReference>
<dbReference type="EMBL" id="DMBR01000379">
    <property type="protein sequence ID" value="HAE95378.1"/>
    <property type="molecule type" value="Genomic_DNA"/>
</dbReference>
<dbReference type="EMBL" id="AWFH01000045">
    <property type="protein sequence ID" value="KCZ59167.1"/>
    <property type="molecule type" value="Genomic_DNA"/>
</dbReference>
<dbReference type="GeneID" id="92500765"/>
<accession>A0A059DYV6</accession>
<comment type="similarity">
    <text evidence="1 2">Belongs to the UPF0301 (AlgH) family.</text>
</comment>